<dbReference type="InterPro" id="IPR035104">
    <property type="entry name" value="Ribosomal_protein_S1-like"/>
</dbReference>
<proteinExistence type="inferred from homology"/>
<evidence type="ECO:0000256" key="4">
    <source>
        <dbReference type="ARBA" id="ARBA00025604"/>
    </source>
</evidence>
<name>A0AAU8JI21_9CYAN</name>
<feature type="domain" description="S1 motif" evidence="5">
    <location>
        <begin position="121"/>
        <end position="185"/>
    </location>
</feature>
<dbReference type="RefSeq" id="WP_054468258.1">
    <property type="nucleotide sequence ID" value="NZ_CP159837.1"/>
</dbReference>
<evidence type="ECO:0000259" key="5">
    <source>
        <dbReference type="PROSITE" id="PS50126"/>
    </source>
</evidence>
<dbReference type="PANTHER" id="PTHR10724:SF7">
    <property type="entry name" value="SMALL RIBOSOMAL SUBUNIT PROTEIN BS1C"/>
    <property type="match status" value="1"/>
</dbReference>
<evidence type="ECO:0000256" key="3">
    <source>
        <dbReference type="ARBA" id="ARBA00023274"/>
    </source>
</evidence>
<dbReference type="InterPro" id="IPR050437">
    <property type="entry name" value="Ribos_protein_bS1-like"/>
</dbReference>
<dbReference type="SMART" id="SM00316">
    <property type="entry name" value="S1"/>
    <property type="match status" value="3"/>
</dbReference>
<dbReference type="GO" id="GO:0003735">
    <property type="term" value="F:structural constituent of ribosome"/>
    <property type="evidence" value="ECO:0007669"/>
    <property type="project" value="TreeGrafter"/>
</dbReference>
<reference evidence="6" key="1">
    <citation type="submission" date="2024-07" db="EMBL/GenBank/DDBJ databases">
        <authorList>
            <person name="Kim Y.J."/>
            <person name="Jeong J.Y."/>
        </authorList>
    </citation>
    <scope>NUCLEOTIDE SEQUENCE</scope>
    <source>
        <strain evidence="6">GIHE-MW2</strain>
    </source>
</reference>
<evidence type="ECO:0000313" key="6">
    <source>
        <dbReference type="EMBL" id="XCM38419.1"/>
    </source>
</evidence>
<feature type="domain" description="S1 motif" evidence="5">
    <location>
        <begin position="199"/>
        <end position="267"/>
    </location>
</feature>
<comment type="similarity">
    <text evidence="1">Belongs to the bacterial ribosomal protein bS1 family.</text>
</comment>
<dbReference type="PANTHER" id="PTHR10724">
    <property type="entry name" value="30S RIBOSOMAL PROTEIN S1"/>
    <property type="match status" value="1"/>
</dbReference>
<dbReference type="SUPFAM" id="SSF50249">
    <property type="entry name" value="Nucleic acid-binding proteins"/>
    <property type="match status" value="3"/>
</dbReference>
<evidence type="ECO:0000256" key="1">
    <source>
        <dbReference type="ARBA" id="ARBA00006767"/>
    </source>
</evidence>
<accession>A0AAU8JI21</accession>
<dbReference type="InterPro" id="IPR003029">
    <property type="entry name" value="S1_domain"/>
</dbReference>
<dbReference type="AlphaFoldDB" id="A0AAU8JI21"/>
<dbReference type="InterPro" id="IPR012340">
    <property type="entry name" value="NA-bd_OB-fold"/>
</dbReference>
<dbReference type="CDD" id="cd04465">
    <property type="entry name" value="S1_RPS1_repeat_ec2_hs2"/>
    <property type="match status" value="1"/>
</dbReference>
<feature type="domain" description="S1 motif" evidence="5">
    <location>
        <begin position="34"/>
        <end position="103"/>
    </location>
</feature>
<dbReference type="FunFam" id="2.40.50.140:FF:000103">
    <property type="entry name" value="protein RRP5 homolog"/>
    <property type="match status" value="1"/>
</dbReference>
<protein>
    <submittedName>
        <fullName evidence="6">S1 RNA-binding domain-containing protein</fullName>
    </submittedName>
</protein>
<organism evidence="6">
    <name type="scientific">Planktothricoides raciborskii GIHE-MW2</name>
    <dbReference type="NCBI Taxonomy" id="2792601"/>
    <lineage>
        <taxon>Bacteria</taxon>
        <taxon>Bacillati</taxon>
        <taxon>Cyanobacteriota</taxon>
        <taxon>Cyanophyceae</taxon>
        <taxon>Oscillatoriophycideae</taxon>
        <taxon>Oscillatoriales</taxon>
        <taxon>Oscillatoriaceae</taxon>
        <taxon>Planktothricoides</taxon>
    </lineage>
</organism>
<comment type="function">
    <text evidence="4">Binds mRNA; thus facilitating recognition of the initiation point. It is needed to translate mRNA with a short Shine-Dalgarno (SD) purine-rich sequence.</text>
</comment>
<dbReference type="EMBL" id="CP159837">
    <property type="protein sequence ID" value="XCM38419.1"/>
    <property type="molecule type" value="Genomic_DNA"/>
</dbReference>
<dbReference type="Gene3D" id="2.40.50.140">
    <property type="entry name" value="Nucleic acid-binding proteins"/>
    <property type="match status" value="3"/>
</dbReference>
<evidence type="ECO:0000256" key="2">
    <source>
        <dbReference type="ARBA" id="ARBA00022980"/>
    </source>
</evidence>
<dbReference type="GO" id="GO:0003729">
    <property type="term" value="F:mRNA binding"/>
    <property type="evidence" value="ECO:0007669"/>
    <property type="project" value="TreeGrafter"/>
</dbReference>
<dbReference type="PRINTS" id="PR00681">
    <property type="entry name" value="RIBOSOMALS1"/>
</dbReference>
<gene>
    <name evidence="6" type="ORF">ABWT76_001268</name>
</gene>
<dbReference type="PROSITE" id="PS50126">
    <property type="entry name" value="S1"/>
    <property type="match status" value="3"/>
</dbReference>
<dbReference type="Pfam" id="PF00575">
    <property type="entry name" value="S1"/>
    <property type="match status" value="3"/>
</dbReference>
<sequence>MNQESTRSQKGKPSFSAEDFAKALAEHDYAFSLGQVVSGRIGAYTNDGVYVDIGAKSPGFLPKREAAVAFVEDLEELLPLDEEREFLIIREQDAEGQVTLSIRQLELKQIWDKLANKQKENQSVDLYVTGVNKGGVTVDINGLRGFIPRSHLLEKNNPASLVGKNLTANILELDRDRNKLVFSQRHLAQSSRIGEIKVGQLLEGTVVSIKPFGVFVDVDGMTALLHINQVSKNYVKSLDDLFSLRQPIKAVVIDIDETKGRVSLSTKLLENHPGEIIENFNEVMDNAEARHNKISQTLPS</sequence>
<keyword evidence="3" id="KW-0687">Ribonucleoprotein</keyword>
<dbReference type="GO" id="GO:0006412">
    <property type="term" value="P:translation"/>
    <property type="evidence" value="ECO:0007669"/>
    <property type="project" value="TreeGrafter"/>
</dbReference>
<keyword evidence="2" id="KW-0689">Ribosomal protein</keyword>